<dbReference type="Pfam" id="PF02260">
    <property type="entry name" value="FATC"/>
    <property type="match status" value="1"/>
</dbReference>
<dbReference type="Pfam" id="PF00454">
    <property type="entry name" value="PI3_PI4_kinase"/>
    <property type="match status" value="1"/>
</dbReference>
<dbReference type="InterPro" id="IPR011009">
    <property type="entry name" value="Kinase-like_dom_sf"/>
</dbReference>
<dbReference type="PROSITE" id="PS50290">
    <property type="entry name" value="PI3_4_KINASE_3"/>
    <property type="match status" value="1"/>
</dbReference>
<proteinExistence type="predicted"/>
<organism evidence="11 12">
    <name type="scientific">Dictyocaulus viviparus</name>
    <name type="common">Bovine lungworm</name>
    <dbReference type="NCBI Taxonomy" id="29172"/>
    <lineage>
        <taxon>Eukaryota</taxon>
        <taxon>Metazoa</taxon>
        <taxon>Ecdysozoa</taxon>
        <taxon>Nematoda</taxon>
        <taxon>Chromadorea</taxon>
        <taxon>Rhabditida</taxon>
        <taxon>Rhabditina</taxon>
        <taxon>Rhabditomorpha</taxon>
        <taxon>Strongyloidea</taxon>
        <taxon>Metastrongylidae</taxon>
        <taxon>Dictyocaulus</taxon>
    </lineage>
</organism>
<dbReference type="STRING" id="29172.A0A0D8Y6N6"/>
<dbReference type="EMBL" id="KN716179">
    <property type="protein sequence ID" value="KJH51649.1"/>
    <property type="molecule type" value="Genomic_DNA"/>
</dbReference>
<dbReference type="PROSITE" id="PS51190">
    <property type="entry name" value="FATC"/>
    <property type="match status" value="1"/>
</dbReference>
<gene>
    <name evidence="11" type="ORF">DICVIV_02185</name>
</gene>
<reference evidence="12" key="2">
    <citation type="journal article" date="2016" name="Sci. Rep.">
        <title>Dictyocaulus viviparus genome, variome and transcriptome elucidate lungworm biology and support future intervention.</title>
        <authorList>
            <person name="McNulty S.N."/>
            <person name="Strube C."/>
            <person name="Rosa B.A."/>
            <person name="Martin J.C."/>
            <person name="Tyagi R."/>
            <person name="Choi Y.J."/>
            <person name="Wang Q."/>
            <person name="Hallsworth Pepin K."/>
            <person name="Zhang X."/>
            <person name="Ozersky P."/>
            <person name="Wilson R.K."/>
            <person name="Sternberg P.W."/>
            <person name="Gasser R.B."/>
            <person name="Mitreva M."/>
        </authorList>
    </citation>
    <scope>NUCLEOTIDE SEQUENCE [LARGE SCALE GENOMIC DNA]</scope>
    <source>
        <strain evidence="12">HannoverDv2000</strain>
    </source>
</reference>
<comment type="subcellular location">
    <subcellularLocation>
        <location evidence="1">Nucleus</location>
    </subcellularLocation>
</comment>
<dbReference type="Proteomes" id="UP000053766">
    <property type="component" value="Unassembled WGS sequence"/>
</dbReference>
<dbReference type="InterPro" id="IPR036940">
    <property type="entry name" value="PI3/4_kinase_cat_sf"/>
</dbReference>
<dbReference type="Gene3D" id="1.10.1070.11">
    <property type="entry name" value="Phosphatidylinositol 3-/4-kinase, catalytic domain"/>
    <property type="match status" value="1"/>
</dbReference>
<keyword evidence="4" id="KW-0547">Nucleotide-binding</keyword>
<evidence type="ECO:0000256" key="1">
    <source>
        <dbReference type="ARBA" id="ARBA00004123"/>
    </source>
</evidence>
<evidence type="ECO:0000256" key="7">
    <source>
        <dbReference type="ARBA" id="ARBA00022840"/>
    </source>
</evidence>
<evidence type="ECO:0000256" key="3">
    <source>
        <dbReference type="ARBA" id="ARBA00022679"/>
    </source>
</evidence>
<dbReference type="EC" id="2.7.11.1" evidence="2"/>
<reference evidence="11 12" key="1">
    <citation type="submission" date="2013-11" db="EMBL/GenBank/DDBJ databases">
        <title>Draft genome of the bovine lungworm Dictyocaulus viviparus.</title>
        <authorList>
            <person name="Mitreva M."/>
        </authorList>
    </citation>
    <scope>NUCLEOTIDE SEQUENCE [LARGE SCALE GENOMIC DNA]</scope>
    <source>
        <strain evidence="11 12">HannoverDv2000</strain>
    </source>
</reference>
<feature type="domain" description="PI3K/PI4K catalytic" evidence="9">
    <location>
        <begin position="539"/>
        <end position="858"/>
    </location>
</feature>
<evidence type="ECO:0000256" key="4">
    <source>
        <dbReference type="ARBA" id="ARBA00022741"/>
    </source>
</evidence>
<evidence type="ECO:0000259" key="10">
    <source>
        <dbReference type="PROSITE" id="PS51190"/>
    </source>
</evidence>
<dbReference type="AlphaFoldDB" id="A0A0D8Y6N6"/>
<evidence type="ECO:0000313" key="12">
    <source>
        <dbReference type="Proteomes" id="UP000053766"/>
    </source>
</evidence>
<dbReference type="SMART" id="SM01343">
    <property type="entry name" value="FATC"/>
    <property type="match status" value="1"/>
</dbReference>
<dbReference type="PANTHER" id="PTHR37079">
    <property type="entry name" value="SERINE/THREONINE-PROTEIN KINASE ATM"/>
    <property type="match status" value="1"/>
</dbReference>
<dbReference type="InterPro" id="IPR018936">
    <property type="entry name" value="PI3/4_kinase_CS"/>
</dbReference>
<dbReference type="InterPro" id="IPR003152">
    <property type="entry name" value="FATC_dom"/>
</dbReference>
<feature type="domain" description="FATC" evidence="10">
    <location>
        <begin position="845"/>
        <end position="877"/>
    </location>
</feature>
<name>A0A0D8Y6N6_DICVI</name>
<keyword evidence="7" id="KW-0067">ATP-binding</keyword>
<dbReference type="GO" id="GO:0006974">
    <property type="term" value="P:DNA damage response"/>
    <property type="evidence" value="ECO:0007669"/>
    <property type="project" value="UniProtKB-KW"/>
</dbReference>
<dbReference type="InterPro" id="IPR038980">
    <property type="entry name" value="ATM_plant"/>
</dbReference>
<dbReference type="OrthoDB" id="381190at2759"/>
<protein>
    <recommendedName>
        <fullName evidence="2">non-specific serine/threonine protein kinase</fullName>
        <ecNumber evidence="2">2.7.11.1</ecNumber>
    </recommendedName>
</protein>
<dbReference type="InterPro" id="IPR000403">
    <property type="entry name" value="PI3/4_kinase_cat_dom"/>
</dbReference>
<dbReference type="SMART" id="SM00146">
    <property type="entry name" value="PI3Kc"/>
    <property type="match status" value="1"/>
</dbReference>
<dbReference type="SUPFAM" id="SSF56112">
    <property type="entry name" value="Protein kinase-like (PK-like)"/>
    <property type="match status" value="1"/>
</dbReference>
<dbReference type="GO" id="GO:0004674">
    <property type="term" value="F:protein serine/threonine kinase activity"/>
    <property type="evidence" value="ECO:0007669"/>
    <property type="project" value="UniProtKB-EC"/>
</dbReference>
<evidence type="ECO:0000256" key="8">
    <source>
        <dbReference type="ARBA" id="ARBA00023242"/>
    </source>
</evidence>
<evidence type="ECO:0000256" key="2">
    <source>
        <dbReference type="ARBA" id="ARBA00012513"/>
    </source>
</evidence>
<keyword evidence="12" id="KW-1185">Reference proteome</keyword>
<accession>A0A0D8Y6N6</accession>
<dbReference type="GO" id="GO:0005524">
    <property type="term" value="F:ATP binding"/>
    <property type="evidence" value="ECO:0007669"/>
    <property type="project" value="UniProtKB-KW"/>
</dbReference>
<keyword evidence="6" id="KW-0418">Kinase</keyword>
<dbReference type="PROSITE" id="PS00916">
    <property type="entry name" value="PI3_4_KINASE_2"/>
    <property type="match status" value="1"/>
</dbReference>
<keyword evidence="3" id="KW-0808">Transferase</keyword>
<evidence type="ECO:0000256" key="6">
    <source>
        <dbReference type="ARBA" id="ARBA00022777"/>
    </source>
</evidence>
<sequence length="877" mass="100334">MAFCGIKYSGNCRRLKYALAIRTSSWSDVSYPKKLRSHEECLFAILYTAGQSKKSTVELLKKVECESAVKDELPRLTFAEFLRDLAVFHTKYKITETEVLSMTDNRLLLFVVHCLRLNGNSNTSKNFDQQLVMISALINRLVTVEAFFPCLTLLENCPGDLTLVEKCRVLMLKGDLSTAEHILRYLLNMSTSCELEVKVKALCLLAELLADRRNMLDEAVSLLRRGIEHDNKFITSSEHRLHIFSLLHRLAARQLSAVEEHMESRAFRMRKDAIREWTRQRSIVSLSSQTKTARRIESELKCEKDLVESISLRLVTSALNTVVAGLETLKLLSQPYVVNKQQKRKTTNSEAYFSTHRHNISFRSIYCQEFQEYVASDLIPAVWLQVVNHVMVQCFSKNILASVIRAMVVKLIIAYPFHVLHTVLMYKYDENNAHIVDDILEEVKNRVTDKSNRARLCGIIEDMTSAHTAYIQFATLKTSDARYFRKTLKGKNVQYEMLESLSIMRMSFCLRRTPLPIVEQKVGFAGDYSGSDIVMWGAMESICTEANGLSAPKVLRTKGSDGKWYKLIWKNEDVRQDCLVEQLFSIVNGIMNHGNISSFLRTYKVVPLDSKCGIIEFCQGTISLKDLLCGMDLSGGLHVKAEPQDKKPLQIRCMLKDISKMRVDEATVIFRKACEQFQPVFRHYFYNNCRTIKLWLKMIDNYRCSLAQWSIVTYVVGIGDRHLSNILFETDTCKLVHIDLGMILEYSKRSLPIPERVPFRLTRDLLDPILIEGVSGGLLDEAVRVMRLMRENKEVILGFASVLLRETITNFEEVESSGVNCPSFVSETAIARLRDKLNGTDDSFGQQDVPHQVRRLFAEATNISNISRMFVGWMAFV</sequence>
<dbReference type="PANTHER" id="PTHR37079:SF4">
    <property type="entry name" value="SERINE_THREONINE-PROTEIN KINASE ATM"/>
    <property type="match status" value="1"/>
</dbReference>
<keyword evidence="8" id="KW-0539">Nucleus</keyword>
<dbReference type="Gene3D" id="3.30.1010.10">
    <property type="entry name" value="Phosphatidylinositol 3-kinase Catalytic Subunit, Chain A, domain 4"/>
    <property type="match status" value="1"/>
</dbReference>
<keyword evidence="5" id="KW-0227">DNA damage</keyword>
<dbReference type="GO" id="GO:0005634">
    <property type="term" value="C:nucleus"/>
    <property type="evidence" value="ECO:0007669"/>
    <property type="project" value="UniProtKB-SubCell"/>
</dbReference>
<evidence type="ECO:0000259" key="9">
    <source>
        <dbReference type="PROSITE" id="PS50290"/>
    </source>
</evidence>
<evidence type="ECO:0000313" key="11">
    <source>
        <dbReference type="EMBL" id="KJH51649.1"/>
    </source>
</evidence>
<evidence type="ECO:0000256" key="5">
    <source>
        <dbReference type="ARBA" id="ARBA00022763"/>
    </source>
</evidence>